<organism evidence="6 7">
    <name type="scientific">Colletotrichum plurivorum</name>
    <dbReference type="NCBI Taxonomy" id="2175906"/>
    <lineage>
        <taxon>Eukaryota</taxon>
        <taxon>Fungi</taxon>
        <taxon>Dikarya</taxon>
        <taxon>Ascomycota</taxon>
        <taxon>Pezizomycotina</taxon>
        <taxon>Sordariomycetes</taxon>
        <taxon>Hypocreomycetidae</taxon>
        <taxon>Glomerellales</taxon>
        <taxon>Glomerellaceae</taxon>
        <taxon>Colletotrichum</taxon>
        <taxon>Colletotrichum orchidearum species complex</taxon>
    </lineage>
</organism>
<evidence type="ECO:0000256" key="1">
    <source>
        <dbReference type="ARBA" id="ARBA00022737"/>
    </source>
</evidence>
<dbReference type="SMART" id="SM00248">
    <property type="entry name" value="ANK"/>
    <property type="match status" value="7"/>
</dbReference>
<name>A0A8H6N7V2_9PEZI</name>
<gene>
    <name evidence="6" type="ORF">CPLU01_11739</name>
</gene>
<proteinExistence type="predicted"/>
<feature type="domain" description="Nephrocystin 3-like N-terminal" evidence="5">
    <location>
        <begin position="323"/>
        <end position="495"/>
    </location>
</feature>
<dbReference type="InterPro" id="IPR036770">
    <property type="entry name" value="Ankyrin_rpt-contain_sf"/>
</dbReference>
<feature type="compositionally biased region" description="Polar residues" evidence="3">
    <location>
        <begin position="1159"/>
        <end position="1176"/>
    </location>
</feature>
<dbReference type="Gene3D" id="3.40.50.300">
    <property type="entry name" value="P-loop containing nucleotide triphosphate hydrolases"/>
    <property type="match status" value="1"/>
</dbReference>
<dbReference type="PANTHER" id="PTHR10039:SF16">
    <property type="entry name" value="GPI INOSITOL-DEACYLASE"/>
    <property type="match status" value="1"/>
</dbReference>
<dbReference type="Pfam" id="PF24883">
    <property type="entry name" value="NPHP3_N"/>
    <property type="match status" value="1"/>
</dbReference>
<dbReference type="InterPro" id="IPR056125">
    <property type="entry name" value="DUF7708"/>
</dbReference>
<feature type="repeat" description="ANK" evidence="2">
    <location>
        <begin position="879"/>
        <end position="911"/>
    </location>
</feature>
<feature type="repeat" description="ANK" evidence="2">
    <location>
        <begin position="1039"/>
        <end position="1071"/>
    </location>
</feature>
<dbReference type="AlphaFoldDB" id="A0A8H6N7V2"/>
<comment type="caution">
    <text evidence="6">The sequence shown here is derived from an EMBL/GenBank/DDBJ whole genome shotgun (WGS) entry which is preliminary data.</text>
</comment>
<protein>
    <submittedName>
        <fullName evidence="6">Ankyrin repeat protein</fullName>
    </submittedName>
</protein>
<dbReference type="PANTHER" id="PTHR10039">
    <property type="entry name" value="AMELOGENIN"/>
    <property type="match status" value="1"/>
</dbReference>
<dbReference type="Gene3D" id="1.25.40.20">
    <property type="entry name" value="Ankyrin repeat-containing domain"/>
    <property type="match status" value="2"/>
</dbReference>
<feature type="region of interest" description="Disordered" evidence="3">
    <location>
        <begin position="1094"/>
        <end position="1210"/>
    </location>
</feature>
<evidence type="ECO:0000313" key="6">
    <source>
        <dbReference type="EMBL" id="KAF6822918.1"/>
    </source>
</evidence>
<dbReference type="Pfam" id="PF12796">
    <property type="entry name" value="Ank_2"/>
    <property type="match status" value="2"/>
</dbReference>
<keyword evidence="2" id="KW-0040">ANK repeat</keyword>
<evidence type="ECO:0000259" key="4">
    <source>
        <dbReference type="Pfam" id="PF24809"/>
    </source>
</evidence>
<evidence type="ECO:0000256" key="3">
    <source>
        <dbReference type="SAM" id="MobiDB-lite"/>
    </source>
</evidence>
<dbReference type="PROSITE" id="PS50297">
    <property type="entry name" value="ANK_REP_REGION"/>
    <property type="match status" value="2"/>
</dbReference>
<evidence type="ECO:0000259" key="5">
    <source>
        <dbReference type="Pfam" id="PF24883"/>
    </source>
</evidence>
<keyword evidence="1" id="KW-0677">Repeat</keyword>
<dbReference type="PROSITE" id="PS50088">
    <property type="entry name" value="ANK_REPEAT"/>
    <property type="match status" value="3"/>
</dbReference>
<dbReference type="Pfam" id="PF24809">
    <property type="entry name" value="DUF7708"/>
    <property type="match status" value="1"/>
</dbReference>
<dbReference type="Proteomes" id="UP000654918">
    <property type="component" value="Unassembled WGS sequence"/>
</dbReference>
<dbReference type="SUPFAM" id="SSF52540">
    <property type="entry name" value="P-loop containing nucleoside triphosphate hydrolases"/>
    <property type="match status" value="1"/>
</dbReference>
<sequence length="1226" mass="135431">MTVNSRQSEALWGKALGGVSLELRELIDGAQSNKRASLEIILYAAEQQRELCIRRQWKIKKRNGDIIILRDVFEKIVQCVNKFKELGKAVAQITPEHAALPWAAIAILLQTGINDTTAFAAMVDGLEVSTSIIARCAIFESVYLPQATSATSHLESSLVSLYGTVLTFLGTCFKYFSTGTARRILRAVRDPAKEIEDAMRHVESRQTEVERTAHIMNMEMLTITSTHVVDLKSMVSSLTLQLEAANARLNGREEDEAAESSIQRKESMSAAITSIMGPKQRMVKASGRKDGLGADGRVVRFDWLSSVRYQSNHQTEAQNRMPGSGQWLFQRPEFLFWTDSSISGTLWLHGPPGCGKTKLASAVIDFDRARAKAQAGLAAPIAYFYCGGGDAERSQPTEVLRCIARQLCGDDPDAPINEDLNHAYEGAGNPQIGQNRLSIEATAALVLKALAQNPGTIVIDALDELRPDDRHELWDCLDNIVRDSPNVVKVFLTSRDDGDIVCRLSLTPNIYISVQDNQSDIERFTEQELDAAIARKRLLRGLVSEQLRWKIFTALNQGFRWVSLQIQNLCDSRRMRLEEDVLQELGQLPQSLSDLYAISFSQISQLSPSSYQVAVSMLQLMLVAIRPISWTEIQHLIQVSHPAVRHGISREQLLDITCNFIADDRQGEGRPRLAHHSVREYLRTRPEFAPGVSNGKAAEMCLHHIREPASPLTKKFCYSTFYLGSHLSATSAEDRLPLRDWLKELLLPFGTSSATMSNRLFAKWRRNLSSFIDAKLLTMRHGIDSAHQCQETMISVTPLAAACAMGLIEIVPQLRPSQNDLFDPVDIPDRDELLTFEGADAMGSYYGKSCVLMAVILDRQDIVSLVHDLGFSVDTPLKTGETALWLAVKRGKPEMVQRLLDYGADPNQTGPNEYFQPKASTKANLRPITGPAADIITDRKRASSVLGFHVRDSSGRLAVQSPFHYEGETYPVLHIAMHTGRGAEIVDQLIRAGADVSARTSRGLTSLEFCLEYSSLGIMFEVFGTLLRAGVSPDLALQNGRTIAHIVAAMGHAELMEMLLEAGANCALRDHFAQSPLDLARRYGHPETAKLLISRGAVAPPVESADESLDESPDESDDDENVLMGPPPPVYRSRSEWGLESSTAQNPSILVQDHDNDSSKVSPTVSNTEPRPQSSPGYAPPTTLEDISEDTAAPRLEVPEVAKVSRRKSFSDSWKKIKSIFGSGTP</sequence>
<feature type="compositionally biased region" description="Polar residues" evidence="3">
    <location>
        <begin position="1140"/>
        <end position="1149"/>
    </location>
</feature>
<feature type="compositionally biased region" description="Acidic residues" evidence="3">
    <location>
        <begin position="1104"/>
        <end position="1121"/>
    </location>
</feature>
<dbReference type="EMBL" id="WIGO01000225">
    <property type="protein sequence ID" value="KAF6822918.1"/>
    <property type="molecule type" value="Genomic_DNA"/>
</dbReference>
<dbReference type="InterPro" id="IPR056884">
    <property type="entry name" value="NPHP3-like_N"/>
</dbReference>
<accession>A0A8H6N7V2</accession>
<reference evidence="6" key="1">
    <citation type="journal article" date="2020" name="Phytopathology">
        <title>Genome Sequence Resources of Colletotrichum truncatum, C. plurivorum, C. musicola, and C. sojae: Four Species Pathogenic to Soybean (Glycine max).</title>
        <authorList>
            <person name="Rogerio F."/>
            <person name="Boufleur T.R."/>
            <person name="Ciampi-Guillardi M."/>
            <person name="Sukno S.A."/>
            <person name="Thon M.R."/>
            <person name="Massola Junior N.S."/>
            <person name="Baroncelli R."/>
        </authorList>
    </citation>
    <scope>NUCLEOTIDE SEQUENCE</scope>
    <source>
        <strain evidence="6">LFN00145</strain>
    </source>
</reference>
<evidence type="ECO:0000313" key="7">
    <source>
        <dbReference type="Proteomes" id="UP000654918"/>
    </source>
</evidence>
<dbReference type="SUPFAM" id="SSF48403">
    <property type="entry name" value="Ankyrin repeat"/>
    <property type="match status" value="1"/>
</dbReference>
<dbReference type="InterPro" id="IPR027417">
    <property type="entry name" value="P-loop_NTPase"/>
</dbReference>
<dbReference type="InterPro" id="IPR002110">
    <property type="entry name" value="Ankyrin_rpt"/>
</dbReference>
<feature type="domain" description="DUF7708" evidence="4">
    <location>
        <begin position="73"/>
        <end position="217"/>
    </location>
</feature>
<dbReference type="Pfam" id="PF00023">
    <property type="entry name" value="Ank"/>
    <property type="match status" value="1"/>
</dbReference>
<feature type="repeat" description="ANK" evidence="2">
    <location>
        <begin position="968"/>
        <end position="1001"/>
    </location>
</feature>
<evidence type="ECO:0000256" key="2">
    <source>
        <dbReference type="PROSITE-ProRule" id="PRU00023"/>
    </source>
</evidence>
<keyword evidence="7" id="KW-1185">Reference proteome</keyword>